<sequence length="374" mass="41943">MDYLRSNVLRRGQSSDPQRQDLERGRPEMGEQSGSRTRRFPISRPSLPAIFTNRSLIGGQNQRTGDGNAEDDSPKTPHHGSGFPHTPSTHLRIPNSGRAGAGEFLSPTSSQTSAPTSQVYPPRTQDEQFPTVSEPRPSHRSDDRRDNSLGRPPFRGADPGETRLADQVGRTRRNRRRRERHDGRPKRFHTDVAFADLALSITKNVNSNEFTVLLIVVILSATIFFCHGLVRICMLIIKPPNEDERPRIPQLMEPGGYAVPRRPIHVILARDEEAAGIDNVANKLEPPAYGLWRESVRVDPDRLYWQRNDQAPTDVDEEQQTLPETAHTRPPSYASEDGVSYVVEARPRSMAPLTDVPLTPHPSESRLPPATERP</sequence>
<accession>A0AAX6MF39</accession>
<feature type="compositionally biased region" description="Basic and acidic residues" evidence="1">
    <location>
        <begin position="18"/>
        <end position="29"/>
    </location>
</feature>
<name>A0AAX6MF39_9PEZI</name>
<protein>
    <submittedName>
        <fullName evidence="3">Uncharacterized protein</fullName>
    </submittedName>
</protein>
<evidence type="ECO:0000256" key="2">
    <source>
        <dbReference type="SAM" id="Phobius"/>
    </source>
</evidence>
<keyword evidence="2" id="KW-1133">Transmembrane helix</keyword>
<organism evidence="3 4">
    <name type="scientific">Daldinia eschscholtzii</name>
    <dbReference type="NCBI Taxonomy" id="292717"/>
    <lineage>
        <taxon>Eukaryota</taxon>
        <taxon>Fungi</taxon>
        <taxon>Dikarya</taxon>
        <taxon>Ascomycota</taxon>
        <taxon>Pezizomycotina</taxon>
        <taxon>Sordariomycetes</taxon>
        <taxon>Xylariomycetidae</taxon>
        <taxon>Xylariales</taxon>
        <taxon>Hypoxylaceae</taxon>
        <taxon>Daldinia</taxon>
    </lineage>
</organism>
<dbReference type="Proteomes" id="UP001369815">
    <property type="component" value="Unassembled WGS sequence"/>
</dbReference>
<comment type="caution">
    <text evidence="3">The sequence shown here is derived from an EMBL/GenBank/DDBJ whole genome shotgun (WGS) entry which is preliminary data.</text>
</comment>
<feature type="compositionally biased region" description="Low complexity" evidence="1">
    <location>
        <begin position="106"/>
        <end position="118"/>
    </location>
</feature>
<feature type="transmembrane region" description="Helical" evidence="2">
    <location>
        <begin position="210"/>
        <end position="237"/>
    </location>
</feature>
<proteinExistence type="predicted"/>
<feature type="region of interest" description="Disordered" evidence="1">
    <location>
        <begin position="307"/>
        <end position="374"/>
    </location>
</feature>
<keyword evidence="2" id="KW-0472">Membrane</keyword>
<dbReference type="AlphaFoldDB" id="A0AAX6MF39"/>
<evidence type="ECO:0000256" key="1">
    <source>
        <dbReference type="SAM" id="MobiDB-lite"/>
    </source>
</evidence>
<keyword evidence="4" id="KW-1185">Reference proteome</keyword>
<evidence type="ECO:0000313" key="4">
    <source>
        <dbReference type="Proteomes" id="UP001369815"/>
    </source>
</evidence>
<evidence type="ECO:0000313" key="3">
    <source>
        <dbReference type="EMBL" id="KAK6951225.1"/>
    </source>
</evidence>
<keyword evidence="2" id="KW-0812">Transmembrane</keyword>
<feature type="compositionally biased region" description="Polar residues" evidence="1">
    <location>
        <begin position="52"/>
        <end position="65"/>
    </location>
</feature>
<dbReference type="EMBL" id="JBANMG010000007">
    <property type="protein sequence ID" value="KAK6951225.1"/>
    <property type="molecule type" value="Genomic_DNA"/>
</dbReference>
<feature type="region of interest" description="Disordered" evidence="1">
    <location>
        <begin position="1"/>
        <end position="185"/>
    </location>
</feature>
<gene>
    <name evidence="3" type="ORF">Daesc_007756</name>
</gene>
<reference evidence="3 4" key="1">
    <citation type="journal article" date="2024" name="Front Chem Biol">
        <title>Unveiling the potential of Daldinia eschscholtzii MFLUCC 19-0629 through bioactivity and bioinformatics studies for enhanced sustainable agriculture production.</title>
        <authorList>
            <person name="Brooks S."/>
            <person name="Weaver J.A."/>
            <person name="Klomchit A."/>
            <person name="Alharthi S.A."/>
            <person name="Onlamun T."/>
            <person name="Nurani R."/>
            <person name="Vong T.K."/>
            <person name="Alberti F."/>
            <person name="Greco C."/>
        </authorList>
    </citation>
    <scope>NUCLEOTIDE SEQUENCE [LARGE SCALE GENOMIC DNA]</scope>
    <source>
        <strain evidence="3">MFLUCC 19-0629</strain>
    </source>
</reference>
<feature type="compositionally biased region" description="Basic and acidic residues" evidence="1">
    <location>
        <begin position="136"/>
        <end position="148"/>
    </location>
</feature>
<feature type="compositionally biased region" description="Basic residues" evidence="1">
    <location>
        <begin position="170"/>
        <end position="185"/>
    </location>
</feature>